<accession>A0ACC1B5U2</accession>
<proteinExistence type="predicted"/>
<reference evidence="2" key="1">
    <citation type="journal article" date="2023" name="G3 (Bethesda)">
        <title>Genome assembly and association tests identify interacting loci associated with vigor, precocity, and sex in interspecific pistachio rootstocks.</title>
        <authorList>
            <person name="Palmer W."/>
            <person name="Jacygrad E."/>
            <person name="Sagayaradj S."/>
            <person name="Cavanaugh K."/>
            <person name="Han R."/>
            <person name="Bertier L."/>
            <person name="Beede B."/>
            <person name="Kafkas S."/>
            <person name="Golino D."/>
            <person name="Preece J."/>
            <person name="Michelmore R."/>
        </authorList>
    </citation>
    <scope>NUCLEOTIDE SEQUENCE [LARGE SCALE GENOMIC DNA]</scope>
</reference>
<dbReference type="Proteomes" id="UP001164250">
    <property type="component" value="Chromosome 6"/>
</dbReference>
<gene>
    <name evidence="1" type="ORF">Patl1_17076</name>
</gene>
<organism evidence="1 2">
    <name type="scientific">Pistacia atlantica</name>
    <dbReference type="NCBI Taxonomy" id="434234"/>
    <lineage>
        <taxon>Eukaryota</taxon>
        <taxon>Viridiplantae</taxon>
        <taxon>Streptophyta</taxon>
        <taxon>Embryophyta</taxon>
        <taxon>Tracheophyta</taxon>
        <taxon>Spermatophyta</taxon>
        <taxon>Magnoliopsida</taxon>
        <taxon>eudicotyledons</taxon>
        <taxon>Gunneridae</taxon>
        <taxon>Pentapetalae</taxon>
        <taxon>rosids</taxon>
        <taxon>malvids</taxon>
        <taxon>Sapindales</taxon>
        <taxon>Anacardiaceae</taxon>
        <taxon>Pistacia</taxon>
    </lineage>
</organism>
<sequence>MNATVAKCTNLKAKRDLQSLKLLWGHTDELNVRENVERVIEVLQPNSDVRKLLIENYMGSKFPSWLMNPSVINLVELSLIRCKRCVELPPLPKLPFLEVLTIDGMDATMYFCNDSRENCVTKFLLLKKLVIKNMHNLLGWSVVEGNIVLPCLEELVIESCPSLIKLPDLPSIKSLKLDDCRFDLLRMAAKISSLSNLVMTDISELIHLPDGLLKNNPHLLSLEIRNCTQLKNLFRELENLSALQSLSITGCPELEALSALESLSSLKSLVIDSCNILASYLEDGLRGLNSLQHLSLSNCEELAALPDAMQHFTSLKILHIWSCPQLETLPEWLGNLASLREMELWYCENLRCLPESMTQLTALQFLSIWSCPRLTVLCQKEEGTEWRKIQHIPFIKINGPYIQAIRA</sequence>
<dbReference type="EMBL" id="CM047902">
    <property type="protein sequence ID" value="KAJ0094316.1"/>
    <property type="molecule type" value="Genomic_DNA"/>
</dbReference>
<name>A0ACC1B5U2_9ROSI</name>
<evidence type="ECO:0000313" key="2">
    <source>
        <dbReference type="Proteomes" id="UP001164250"/>
    </source>
</evidence>
<keyword evidence="2" id="KW-1185">Reference proteome</keyword>
<evidence type="ECO:0000313" key="1">
    <source>
        <dbReference type="EMBL" id="KAJ0094316.1"/>
    </source>
</evidence>
<protein>
    <submittedName>
        <fullName evidence="1">Uncharacterized protein</fullName>
    </submittedName>
</protein>
<comment type="caution">
    <text evidence="1">The sequence shown here is derived from an EMBL/GenBank/DDBJ whole genome shotgun (WGS) entry which is preliminary data.</text>
</comment>